<dbReference type="Proteomes" id="UP001291623">
    <property type="component" value="Unassembled WGS sequence"/>
</dbReference>
<organism evidence="2 3">
    <name type="scientific">Anisodus tanguticus</name>
    <dbReference type="NCBI Taxonomy" id="243964"/>
    <lineage>
        <taxon>Eukaryota</taxon>
        <taxon>Viridiplantae</taxon>
        <taxon>Streptophyta</taxon>
        <taxon>Embryophyta</taxon>
        <taxon>Tracheophyta</taxon>
        <taxon>Spermatophyta</taxon>
        <taxon>Magnoliopsida</taxon>
        <taxon>eudicotyledons</taxon>
        <taxon>Gunneridae</taxon>
        <taxon>Pentapetalae</taxon>
        <taxon>asterids</taxon>
        <taxon>lamiids</taxon>
        <taxon>Solanales</taxon>
        <taxon>Solanaceae</taxon>
        <taxon>Solanoideae</taxon>
        <taxon>Hyoscyameae</taxon>
        <taxon>Anisodus</taxon>
    </lineage>
</organism>
<evidence type="ECO:0000313" key="2">
    <source>
        <dbReference type="EMBL" id="KAK4339448.1"/>
    </source>
</evidence>
<feature type="compositionally biased region" description="Basic and acidic residues" evidence="1">
    <location>
        <begin position="183"/>
        <end position="194"/>
    </location>
</feature>
<name>A0AAE1QTR1_9SOLA</name>
<proteinExistence type="predicted"/>
<evidence type="ECO:0000313" key="3">
    <source>
        <dbReference type="Proteomes" id="UP001291623"/>
    </source>
</evidence>
<feature type="region of interest" description="Disordered" evidence="1">
    <location>
        <begin position="170"/>
        <end position="194"/>
    </location>
</feature>
<comment type="caution">
    <text evidence="2">The sequence shown here is derived from an EMBL/GenBank/DDBJ whole genome shotgun (WGS) entry which is preliminary data.</text>
</comment>
<dbReference type="EMBL" id="JAVYJV010000023">
    <property type="protein sequence ID" value="KAK4339448.1"/>
    <property type="molecule type" value="Genomic_DNA"/>
</dbReference>
<sequence>MKIKEDSYLSEPPPALTIAAALSAQTFGGLDDQSIAFFKGPIQGAGNQKLNKKILTAIYSYHPPLYPSPNQKVIAAGCCILLLRVRLVGDEFIRVDPVAAYRSSQIYKKNTMDMLKNESEKKCSSNKRNVIFTVGFMRIFVASGSIEIIVQQRRGDLSPPTISPFAAQLSSTRNNSRHISLPRSERRGAHGHNDVREITYSQLRGA</sequence>
<reference evidence="2" key="1">
    <citation type="submission" date="2023-12" db="EMBL/GenBank/DDBJ databases">
        <title>Genome assembly of Anisodus tanguticus.</title>
        <authorList>
            <person name="Wang Y.-J."/>
        </authorList>
    </citation>
    <scope>NUCLEOTIDE SEQUENCE</scope>
    <source>
        <strain evidence="2">KB-2021</strain>
        <tissue evidence="2">Leaf</tissue>
    </source>
</reference>
<gene>
    <name evidence="2" type="ORF">RND71_040910</name>
</gene>
<dbReference type="AlphaFoldDB" id="A0AAE1QTR1"/>
<protein>
    <submittedName>
        <fullName evidence="2">Uncharacterized protein</fullName>
    </submittedName>
</protein>
<accession>A0AAE1QTR1</accession>
<keyword evidence="3" id="KW-1185">Reference proteome</keyword>
<evidence type="ECO:0000256" key="1">
    <source>
        <dbReference type="SAM" id="MobiDB-lite"/>
    </source>
</evidence>